<name>A0A8S5LSJ7_9CAUD</name>
<evidence type="ECO:0000313" key="1">
    <source>
        <dbReference type="EMBL" id="DAD72840.1"/>
    </source>
</evidence>
<accession>A0A8S5LSJ7</accession>
<proteinExistence type="predicted"/>
<protein>
    <submittedName>
        <fullName evidence="1">Uncharacterized protein</fullName>
    </submittedName>
</protein>
<dbReference type="EMBL" id="BK014726">
    <property type="protein sequence ID" value="DAD72840.1"/>
    <property type="molecule type" value="Genomic_DNA"/>
</dbReference>
<organism evidence="1">
    <name type="scientific">Siphoviridae sp. ctYBm1</name>
    <dbReference type="NCBI Taxonomy" id="2826374"/>
    <lineage>
        <taxon>Viruses</taxon>
        <taxon>Duplodnaviria</taxon>
        <taxon>Heunggongvirae</taxon>
        <taxon>Uroviricota</taxon>
        <taxon>Caudoviricetes</taxon>
    </lineage>
</organism>
<reference evidence="1" key="1">
    <citation type="journal article" date="2021" name="Proc. Natl. Acad. Sci. U.S.A.">
        <title>A Catalog of Tens of Thousands of Viruses from Human Metagenomes Reveals Hidden Associations with Chronic Diseases.</title>
        <authorList>
            <person name="Tisza M.J."/>
            <person name="Buck C.B."/>
        </authorList>
    </citation>
    <scope>NUCLEOTIDE SEQUENCE</scope>
    <source>
        <strain evidence="1">CtYBm1</strain>
    </source>
</reference>
<sequence>MRHFHTSKNLKIKGICNMHIPLQLLFTEQRSQHFRLC</sequence>